<accession>A0A6J6I0W9</accession>
<gene>
    <name evidence="1" type="ORF">UFOPK1909_00266</name>
</gene>
<organism evidence="1">
    <name type="scientific">freshwater metagenome</name>
    <dbReference type="NCBI Taxonomy" id="449393"/>
    <lineage>
        <taxon>unclassified sequences</taxon>
        <taxon>metagenomes</taxon>
        <taxon>ecological metagenomes</taxon>
    </lineage>
</organism>
<proteinExistence type="predicted"/>
<dbReference type="EMBL" id="CAEZVD010000011">
    <property type="protein sequence ID" value="CAB4617094.1"/>
    <property type="molecule type" value="Genomic_DNA"/>
</dbReference>
<sequence>MQRPPLRAILILLIALVAAGTFISNTTTQQNVFGESTPSPCEASGVSLVIDYGETSGKPEEVMCVQDFEGTGWQLFERASVAVVGTSEYPNSFVCRLNNFPPAEFEDCRGTPNPEKGSWVYYFASAATNFQWIRSGQGAAARQPNCGDYEGWKFSGSAQELAAPPNFKPKPLLCK</sequence>
<reference evidence="1" key="1">
    <citation type="submission" date="2020-05" db="EMBL/GenBank/DDBJ databases">
        <authorList>
            <person name="Chiriac C."/>
            <person name="Salcher M."/>
            <person name="Ghai R."/>
            <person name="Kavagutti S V."/>
        </authorList>
    </citation>
    <scope>NUCLEOTIDE SEQUENCE</scope>
</reference>
<evidence type="ECO:0000313" key="1">
    <source>
        <dbReference type="EMBL" id="CAB4617094.1"/>
    </source>
</evidence>
<dbReference type="AlphaFoldDB" id="A0A6J6I0W9"/>
<name>A0A6J6I0W9_9ZZZZ</name>
<protein>
    <submittedName>
        <fullName evidence="1">Unannotated protein</fullName>
    </submittedName>
</protein>